<reference evidence="2" key="1">
    <citation type="submission" date="2020-05" db="UniProtKB">
        <authorList>
            <consortium name="EnsemblMetazoa"/>
        </authorList>
    </citation>
    <scope>IDENTIFICATION</scope>
    <source>
        <strain evidence="2">Jacobina</strain>
    </source>
</reference>
<feature type="compositionally biased region" description="Polar residues" evidence="1">
    <location>
        <begin position="201"/>
        <end position="210"/>
    </location>
</feature>
<dbReference type="EMBL" id="AJWK01032758">
    <property type="status" value="NOT_ANNOTATED_CDS"/>
    <property type="molecule type" value="Genomic_DNA"/>
</dbReference>
<feature type="compositionally biased region" description="Basic residues" evidence="1">
    <location>
        <begin position="269"/>
        <end position="280"/>
    </location>
</feature>
<accession>A0A1B0CWQ6</accession>
<evidence type="ECO:0000313" key="3">
    <source>
        <dbReference type="Proteomes" id="UP000092461"/>
    </source>
</evidence>
<evidence type="ECO:0000313" key="2">
    <source>
        <dbReference type="EnsemblMetazoa" id="LLOJ009440-PA"/>
    </source>
</evidence>
<dbReference type="VEuPathDB" id="VectorBase:LLOJ009440"/>
<feature type="region of interest" description="Disordered" evidence="1">
    <location>
        <begin position="320"/>
        <end position="352"/>
    </location>
</feature>
<dbReference type="EnsemblMetazoa" id="LLOJ009440-RA">
    <property type="protein sequence ID" value="LLOJ009440-PA"/>
    <property type="gene ID" value="LLOJ009440"/>
</dbReference>
<name>A0A1B0CWQ6_LUTLO</name>
<feature type="compositionally biased region" description="Low complexity" evidence="1">
    <location>
        <begin position="333"/>
        <end position="351"/>
    </location>
</feature>
<organism evidence="2 3">
    <name type="scientific">Lutzomyia longipalpis</name>
    <name type="common">Sand fly</name>
    <dbReference type="NCBI Taxonomy" id="7200"/>
    <lineage>
        <taxon>Eukaryota</taxon>
        <taxon>Metazoa</taxon>
        <taxon>Ecdysozoa</taxon>
        <taxon>Arthropoda</taxon>
        <taxon>Hexapoda</taxon>
        <taxon>Insecta</taxon>
        <taxon>Pterygota</taxon>
        <taxon>Neoptera</taxon>
        <taxon>Endopterygota</taxon>
        <taxon>Diptera</taxon>
        <taxon>Nematocera</taxon>
        <taxon>Psychodoidea</taxon>
        <taxon>Psychodidae</taxon>
        <taxon>Lutzomyia</taxon>
        <taxon>Lutzomyia</taxon>
    </lineage>
</organism>
<dbReference type="VEuPathDB" id="VectorBase:LLONM1_009380"/>
<feature type="region of interest" description="Disordered" evidence="1">
    <location>
        <begin position="1"/>
        <end position="97"/>
    </location>
</feature>
<proteinExistence type="predicted"/>
<feature type="region of interest" description="Disordered" evidence="1">
    <location>
        <begin position="243"/>
        <end position="280"/>
    </location>
</feature>
<feature type="region of interest" description="Disordered" evidence="1">
    <location>
        <begin position="172"/>
        <end position="210"/>
    </location>
</feature>
<dbReference type="Proteomes" id="UP000092461">
    <property type="component" value="Unassembled WGS sequence"/>
</dbReference>
<keyword evidence="3" id="KW-1185">Reference proteome</keyword>
<evidence type="ECO:0000256" key="1">
    <source>
        <dbReference type="SAM" id="MobiDB-lite"/>
    </source>
</evidence>
<dbReference type="EMBL" id="AJWK01032759">
    <property type="status" value="NOT_ANNOTATED_CDS"/>
    <property type="molecule type" value="Genomic_DNA"/>
</dbReference>
<feature type="compositionally biased region" description="Basic and acidic residues" evidence="1">
    <location>
        <begin position="258"/>
        <end position="268"/>
    </location>
</feature>
<feature type="compositionally biased region" description="Gly residues" evidence="1">
    <location>
        <begin position="79"/>
        <end position="89"/>
    </location>
</feature>
<sequence length="737" mass="82129">MSDIKARVVPGAGQNCNGQTGNGVHLTQWKHPEVRQRSPGQKGGGGGGNWNVIEISSSSENEEDRSETQTPSPSSLGNGADGSGKGGAKGRWAVRSQGHNMLRRDYGKKAPYRIFQMPTPQANVARKEEFYNYLGIYTKPPFAKTVDMDANFLKRRSLRVCFIKKRKEHTAKMSALEQEPAKNASESPSAPLIAKEAPSGSAGSSPVTTDSSTIIMERRNYILQANSASDEEVSIVTHKVSDLSHQTPNGDAVQGRRSISEKTAMEKRAKSRKNLRKRKRMHKKLFKTTYFIRSSARSCVLRSGKVRDPDLSKIDLIRKLQKQRHKKSKEESSSPVSPKPVHGKEAAAAAAQGSEVIVVTDDEDPVEIISPPPTEKVTEKVVPAPEEPKKPRILNEDQGQVLGVHLTWPTLLIFQEELISFWTMSEIACILSGRQEWKKAGEVKRITRHEEIPTAISKRILHTDKFGCAYVEMRAQPLQKIARQEADYTAMHIHVYYLQNGKGTVQTIELDRVCGLPQDMCYTTVPDVLSFVVTWHERVTPIKSRTGAVRYTLTPNLETLASIWDFNPVDNRVRSLSVATEQRVIGVGDHHVTVWNYSTANLLINIDLKSLELGDNLFTYMLQELKTHFLLLTQLHCNTIHTVAINLLDLQYVILHTHENVGLTIDSLRSSAMINGCFVGAFAGGEVLLLKAHQSDFLWRKSVDRKNVDVFISGEYVVEIGQVIAIRGLMEFLAVCG</sequence>
<dbReference type="AlphaFoldDB" id="A0A1B0CWQ6"/>
<protein>
    <submittedName>
        <fullName evidence="2">Uncharacterized protein</fullName>
    </submittedName>
</protein>